<dbReference type="GO" id="GO:0008395">
    <property type="term" value="F:steroid hydroxylase activity"/>
    <property type="evidence" value="ECO:0007669"/>
    <property type="project" value="TreeGrafter"/>
</dbReference>
<comment type="caution">
    <text evidence="17">The sequence shown here is derived from an EMBL/GenBank/DDBJ whole genome shotgun (WGS) entry which is preliminary data.</text>
</comment>
<dbReference type="PRINTS" id="PR00463">
    <property type="entry name" value="EP450I"/>
</dbReference>
<comment type="function">
    <text evidence="13">Cytochromes P450 are a group of heme-thiolate monooxygenases. They oxidize a variety of structurally unrelated compounds, including steroids, fatty acids, and xenobiotics.</text>
</comment>
<evidence type="ECO:0000256" key="4">
    <source>
        <dbReference type="ARBA" id="ARBA00010617"/>
    </source>
</evidence>
<dbReference type="EMBL" id="BGPR01001250">
    <property type="protein sequence ID" value="GBM49327.1"/>
    <property type="molecule type" value="Genomic_DNA"/>
</dbReference>
<dbReference type="InterPro" id="IPR002401">
    <property type="entry name" value="Cyt_P450_E_grp-I"/>
</dbReference>
<evidence type="ECO:0000256" key="10">
    <source>
        <dbReference type="ARBA" id="ARBA00023004"/>
    </source>
</evidence>
<dbReference type="InterPro" id="IPR017972">
    <property type="entry name" value="Cyt_P450_CS"/>
</dbReference>
<dbReference type="PRINTS" id="PR00385">
    <property type="entry name" value="P450"/>
</dbReference>
<dbReference type="Proteomes" id="UP000499080">
    <property type="component" value="Unassembled WGS sequence"/>
</dbReference>
<evidence type="ECO:0000256" key="6">
    <source>
        <dbReference type="ARBA" id="ARBA00022723"/>
    </source>
</evidence>
<dbReference type="SUPFAM" id="SSF48264">
    <property type="entry name" value="Cytochrome P450"/>
    <property type="match status" value="1"/>
</dbReference>
<accession>A0A4Y2G7V5</accession>
<keyword evidence="7" id="KW-0256">Endoplasmic reticulum</keyword>
<evidence type="ECO:0000256" key="5">
    <source>
        <dbReference type="ARBA" id="ARBA00022617"/>
    </source>
</evidence>
<evidence type="ECO:0000256" key="12">
    <source>
        <dbReference type="ARBA" id="ARBA00023136"/>
    </source>
</evidence>
<dbReference type="InterPro" id="IPR050705">
    <property type="entry name" value="Cytochrome_P450_3A"/>
</dbReference>
<evidence type="ECO:0000313" key="18">
    <source>
        <dbReference type="Proteomes" id="UP000499080"/>
    </source>
</evidence>
<comment type="cofactor">
    <cofactor evidence="1 14">
        <name>heme</name>
        <dbReference type="ChEBI" id="CHEBI:30413"/>
    </cofactor>
</comment>
<evidence type="ECO:0000256" key="3">
    <source>
        <dbReference type="ARBA" id="ARBA00004406"/>
    </source>
</evidence>
<dbReference type="GO" id="GO:0005789">
    <property type="term" value="C:endoplasmic reticulum membrane"/>
    <property type="evidence" value="ECO:0007669"/>
    <property type="project" value="UniProtKB-SubCell"/>
</dbReference>
<keyword evidence="5 14" id="KW-0349">Heme</keyword>
<evidence type="ECO:0000256" key="7">
    <source>
        <dbReference type="ARBA" id="ARBA00022824"/>
    </source>
</evidence>
<keyword evidence="12 16" id="KW-0472">Membrane</keyword>
<evidence type="ECO:0000256" key="13">
    <source>
        <dbReference type="ARBA" id="ARBA00043906"/>
    </source>
</evidence>
<reference evidence="17 18" key="1">
    <citation type="journal article" date="2019" name="Sci. Rep.">
        <title>Orb-weaving spider Araneus ventricosus genome elucidates the spidroin gene catalogue.</title>
        <authorList>
            <person name="Kono N."/>
            <person name="Nakamura H."/>
            <person name="Ohtoshi R."/>
            <person name="Moran D.A.P."/>
            <person name="Shinohara A."/>
            <person name="Yoshida Y."/>
            <person name="Fujiwara M."/>
            <person name="Mori M."/>
            <person name="Tomita M."/>
            <person name="Arakawa K."/>
        </authorList>
    </citation>
    <scope>NUCLEOTIDE SEQUENCE [LARGE SCALE GENOMIC DNA]</scope>
</reference>
<dbReference type="GO" id="GO:0005506">
    <property type="term" value="F:iron ion binding"/>
    <property type="evidence" value="ECO:0007669"/>
    <property type="project" value="InterPro"/>
</dbReference>
<dbReference type="GO" id="GO:0020037">
    <property type="term" value="F:heme binding"/>
    <property type="evidence" value="ECO:0007669"/>
    <property type="project" value="InterPro"/>
</dbReference>
<keyword evidence="8" id="KW-0492">Microsome</keyword>
<evidence type="ECO:0000313" key="17">
    <source>
        <dbReference type="EMBL" id="GBM49327.1"/>
    </source>
</evidence>
<sequence>MLGLELLYGPILVTVLVGITSILLYWVSTKNFDFWKKRNIPFVKPLPFVGSVLQNITNPLHDTELKRYQELGRIYGHFEGTRPLLSVGDPALVRQILLKDFHIFPNRRLFVTGDEMLDKMLSNVQGEDWKRIRTIVTPTFSTGKIKRMMSIMKDCALTAVGNFRAASKNQAPLEAKRVYGAFTMDVIASSAFSTKIDSHNDPDNEFVNKARKVFSRNISWRFALFLVAPNLMRWLRISVFSPDVTTFFRDVTLQIIEERKKTGQTRNDFLQLLMDTAKELSEDPKSELHEKESDDIASTYGEVSTDHQVFKGVSKKNLSINELVAQCVIFFLAGYDTTASTLSFITYMLALHPEVQEKVHKDLVEAVQEANGELTYDAVQSVKYLDYIISETMRLFPPAVRLERQSVSDYELGETGITIPKGMIVTIPNYAMHRDPEFFPDPEKFDPYRWSAEEKGKRDQYAYLPFGAGPRNCVGMRFALTEVKICIAYVILNFKINKCPKTKVPLEYFIGQGLLQPKEIFVSVEERKDNPLVK</sequence>
<name>A0A4Y2G7V5_ARAVE</name>
<dbReference type="OrthoDB" id="6408550at2759"/>
<keyword evidence="11 15" id="KW-0503">Monooxygenase</keyword>
<evidence type="ECO:0000256" key="15">
    <source>
        <dbReference type="RuleBase" id="RU000461"/>
    </source>
</evidence>
<dbReference type="PANTHER" id="PTHR24302:SF15">
    <property type="entry name" value="FATTY-ACID PEROXYGENASE"/>
    <property type="match status" value="1"/>
</dbReference>
<keyword evidence="16" id="KW-1133">Transmembrane helix</keyword>
<dbReference type="CDD" id="cd11055">
    <property type="entry name" value="CYP3A-like"/>
    <property type="match status" value="1"/>
</dbReference>
<evidence type="ECO:0000256" key="11">
    <source>
        <dbReference type="ARBA" id="ARBA00023033"/>
    </source>
</evidence>
<feature type="transmembrane region" description="Helical" evidence="16">
    <location>
        <begin position="6"/>
        <end position="27"/>
    </location>
</feature>
<dbReference type="AlphaFoldDB" id="A0A4Y2G7V5"/>
<dbReference type="FunFam" id="1.10.630.10:FF:000042">
    <property type="entry name" value="Cytochrome P450"/>
    <property type="match status" value="1"/>
</dbReference>
<evidence type="ECO:0000256" key="16">
    <source>
        <dbReference type="SAM" id="Phobius"/>
    </source>
</evidence>
<comment type="similarity">
    <text evidence="4 15">Belongs to the cytochrome P450 family.</text>
</comment>
<gene>
    <name evidence="17" type="primary">Cyp3a11_7</name>
    <name evidence="17" type="ORF">AVEN_199037_1</name>
</gene>
<keyword evidence="10 14" id="KW-0408">Iron</keyword>
<evidence type="ECO:0000256" key="8">
    <source>
        <dbReference type="ARBA" id="ARBA00022848"/>
    </source>
</evidence>
<evidence type="ECO:0000256" key="1">
    <source>
        <dbReference type="ARBA" id="ARBA00001971"/>
    </source>
</evidence>
<comment type="subcellular location">
    <subcellularLocation>
        <location evidence="3">Endoplasmic reticulum membrane</location>
        <topology evidence="3">Peripheral membrane protein</topology>
    </subcellularLocation>
    <subcellularLocation>
        <location evidence="2">Microsome membrane</location>
        <topology evidence="2">Peripheral membrane protein</topology>
    </subcellularLocation>
</comment>
<dbReference type="PANTHER" id="PTHR24302">
    <property type="entry name" value="CYTOCHROME P450 FAMILY 3"/>
    <property type="match status" value="1"/>
</dbReference>
<dbReference type="GO" id="GO:0016705">
    <property type="term" value="F:oxidoreductase activity, acting on paired donors, with incorporation or reduction of molecular oxygen"/>
    <property type="evidence" value="ECO:0007669"/>
    <property type="project" value="InterPro"/>
</dbReference>
<keyword evidence="9 15" id="KW-0560">Oxidoreductase</keyword>
<proteinExistence type="inferred from homology"/>
<dbReference type="Gene3D" id="1.10.630.10">
    <property type="entry name" value="Cytochrome P450"/>
    <property type="match status" value="1"/>
</dbReference>
<feature type="binding site" description="axial binding residue" evidence="14">
    <location>
        <position position="473"/>
    </location>
    <ligand>
        <name>heme</name>
        <dbReference type="ChEBI" id="CHEBI:30413"/>
    </ligand>
    <ligandPart>
        <name>Fe</name>
        <dbReference type="ChEBI" id="CHEBI:18248"/>
    </ligandPart>
</feature>
<evidence type="ECO:0000256" key="9">
    <source>
        <dbReference type="ARBA" id="ARBA00023002"/>
    </source>
</evidence>
<dbReference type="InterPro" id="IPR001128">
    <property type="entry name" value="Cyt_P450"/>
</dbReference>
<evidence type="ECO:0000256" key="2">
    <source>
        <dbReference type="ARBA" id="ARBA00004174"/>
    </source>
</evidence>
<evidence type="ECO:0000256" key="14">
    <source>
        <dbReference type="PIRSR" id="PIRSR602401-1"/>
    </source>
</evidence>
<organism evidence="17 18">
    <name type="scientific">Araneus ventricosus</name>
    <name type="common">Orbweaver spider</name>
    <name type="synonym">Epeira ventricosa</name>
    <dbReference type="NCBI Taxonomy" id="182803"/>
    <lineage>
        <taxon>Eukaryota</taxon>
        <taxon>Metazoa</taxon>
        <taxon>Ecdysozoa</taxon>
        <taxon>Arthropoda</taxon>
        <taxon>Chelicerata</taxon>
        <taxon>Arachnida</taxon>
        <taxon>Araneae</taxon>
        <taxon>Araneomorphae</taxon>
        <taxon>Entelegynae</taxon>
        <taxon>Araneoidea</taxon>
        <taxon>Araneidae</taxon>
        <taxon>Araneus</taxon>
    </lineage>
</organism>
<keyword evidence="18" id="KW-1185">Reference proteome</keyword>
<dbReference type="InterPro" id="IPR036396">
    <property type="entry name" value="Cyt_P450_sf"/>
</dbReference>
<keyword evidence="16" id="KW-0812">Transmembrane</keyword>
<protein>
    <submittedName>
        <fullName evidence="17">Cytochrome P450 3A11</fullName>
    </submittedName>
</protein>
<keyword evidence="6 14" id="KW-0479">Metal-binding</keyword>
<dbReference type="Pfam" id="PF00067">
    <property type="entry name" value="p450"/>
    <property type="match status" value="1"/>
</dbReference>
<dbReference type="PROSITE" id="PS00086">
    <property type="entry name" value="CYTOCHROME_P450"/>
    <property type="match status" value="1"/>
</dbReference>